<reference evidence="4" key="1">
    <citation type="submission" date="2016-11" db="UniProtKB">
        <authorList>
            <consortium name="WormBaseParasite"/>
        </authorList>
    </citation>
    <scope>IDENTIFICATION</scope>
</reference>
<dbReference type="GO" id="GO:0036503">
    <property type="term" value="P:ERAD pathway"/>
    <property type="evidence" value="ECO:0007669"/>
    <property type="project" value="TreeGrafter"/>
</dbReference>
<keyword evidence="3" id="KW-1185">Reference proteome</keyword>
<evidence type="ECO:0000313" key="3">
    <source>
        <dbReference type="Proteomes" id="UP000095280"/>
    </source>
</evidence>
<keyword evidence="2" id="KW-0472">Membrane</keyword>
<dbReference type="InterPro" id="IPR050767">
    <property type="entry name" value="Sel1_AlgK"/>
</dbReference>
<dbReference type="PANTHER" id="PTHR11102:SF147">
    <property type="entry name" value="SEL1L ADAPTOR SUBUNIT OF ERAD E3 UBIQUITIN LIGASE"/>
    <property type="match status" value="1"/>
</dbReference>
<dbReference type="GO" id="GO:0005789">
    <property type="term" value="C:endoplasmic reticulum membrane"/>
    <property type="evidence" value="ECO:0007669"/>
    <property type="project" value="TreeGrafter"/>
</dbReference>
<sequence>FNPKLQKVERKKCNMSSLLRHRQQKHSEDDRQQYKYQPLPPYADKVYLARQKKPDPWWIVALEVSILLATICFGYYAYNHFDHLHFHVTKAYAHLGYEDAQHQVVGQRYLHGKGVEQHHGEAMRWFKQAAERGHPHASYNLAVGHLKGLPSDLKPGEARKYLHRAAAKGIIQAHDMLNDACAEHGAPQHCLTDTVSQHRLTVTVSQHCHIPSGKADLGPSSVRRDRAELGGLTAVLARADDLGPRSADRGNAE</sequence>
<dbReference type="SUPFAM" id="SSF81901">
    <property type="entry name" value="HCP-like"/>
    <property type="match status" value="1"/>
</dbReference>
<proteinExistence type="inferred from homology"/>
<dbReference type="Proteomes" id="UP000095280">
    <property type="component" value="Unplaced"/>
</dbReference>
<dbReference type="WBParaSite" id="maker-uti_cns_0008926-snap-gene-0.5-mRNA-1">
    <property type="protein sequence ID" value="maker-uti_cns_0008926-snap-gene-0.5-mRNA-1"/>
    <property type="gene ID" value="maker-uti_cns_0008926-snap-gene-0.5"/>
</dbReference>
<dbReference type="Pfam" id="PF08238">
    <property type="entry name" value="Sel1"/>
    <property type="match status" value="2"/>
</dbReference>
<accession>A0A1I8HYX6</accession>
<dbReference type="PANTHER" id="PTHR11102">
    <property type="entry name" value="SEL-1-LIKE PROTEIN"/>
    <property type="match status" value="1"/>
</dbReference>
<feature type="transmembrane region" description="Helical" evidence="2">
    <location>
        <begin position="57"/>
        <end position="78"/>
    </location>
</feature>
<dbReference type="Gene3D" id="1.25.40.10">
    <property type="entry name" value="Tetratricopeptide repeat domain"/>
    <property type="match status" value="1"/>
</dbReference>
<keyword evidence="2" id="KW-0812">Transmembrane</keyword>
<dbReference type="InterPro" id="IPR011990">
    <property type="entry name" value="TPR-like_helical_dom_sf"/>
</dbReference>
<protein>
    <submittedName>
        <fullName evidence="4">Sel1 repeat family protein</fullName>
    </submittedName>
</protein>
<dbReference type="AlphaFoldDB" id="A0A1I8HYX6"/>
<dbReference type="InterPro" id="IPR006597">
    <property type="entry name" value="Sel1-like"/>
</dbReference>
<organism evidence="3 4">
    <name type="scientific">Macrostomum lignano</name>
    <dbReference type="NCBI Taxonomy" id="282301"/>
    <lineage>
        <taxon>Eukaryota</taxon>
        <taxon>Metazoa</taxon>
        <taxon>Spiralia</taxon>
        <taxon>Lophotrochozoa</taxon>
        <taxon>Platyhelminthes</taxon>
        <taxon>Rhabditophora</taxon>
        <taxon>Macrostomorpha</taxon>
        <taxon>Macrostomida</taxon>
        <taxon>Macrostomidae</taxon>
        <taxon>Macrostomum</taxon>
    </lineage>
</organism>
<name>A0A1I8HYX6_9PLAT</name>
<dbReference type="SMART" id="SM00671">
    <property type="entry name" value="SEL1"/>
    <property type="match status" value="2"/>
</dbReference>
<comment type="similarity">
    <text evidence="1">Belongs to the sel-1 family.</text>
</comment>
<evidence type="ECO:0000256" key="1">
    <source>
        <dbReference type="ARBA" id="ARBA00038101"/>
    </source>
</evidence>
<keyword evidence="2" id="KW-1133">Transmembrane helix</keyword>
<evidence type="ECO:0000313" key="4">
    <source>
        <dbReference type="WBParaSite" id="maker-uti_cns_0008926-snap-gene-0.5-mRNA-1"/>
    </source>
</evidence>
<evidence type="ECO:0000256" key="2">
    <source>
        <dbReference type="SAM" id="Phobius"/>
    </source>
</evidence>